<gene>
    <name evidence="2" type="ORF">HER39_07075</name>
</gene>
<feature type="compositionally biased region" description="Basic and acidic residues" evidence="1">
    <location>
        <begin position="68"/>
        <end position="78"/>
    </location>
</feature>
<name>A0ABX1JM08_9MICC</name>
<dbReference type="Gene3D" id="3.50.50.100">
    <property type="match status" value="1"/>
</dbReference>
<dbReference type="EMBL" id="JAAZSR010000081">
    <property type="protein sequence ID" value="NKX50332.1"/>
    <property type="molecule type" value="Genomic_DNA"/>
</dbReference>
<feature type="region of interest" description="Disordered" evidence="1">
    <location>
        <begin position="56"/>
        <end position="78"/>
    </location>
</feature>
<organism evidence="2 3">
    <name type="scientific">Arthrobacter deserti</name>
    <dbReference type="NCBI Taxonomy" id="1742687"/>
    <lineage>
        <taxon>Bacteria</taxon>
        <taxon>Bacillati</taxon>
        <taxon>Actinomycetota</taxon>
        <taxon>Actinomycetes</taxon>
        <taxon>Micrococcales</taxon>
        <taxon>Micrococcaceae</taxon>
        <taxon>Arthrobacter</taxon>
    </lineage>
</organism>
<evidence type="ECO:0000256" key="1">
    <source>
        <dbReference type="SAM" id="MobiDB-lite"/>
    </source>
</evidence>
<feature type="non-terminal residue" evidence="2">
    <location>
        <position position="1"/>
    </location>
</feature>
<feature type="compositionally biased region" description="Low complexity" evidence="1">
    <location>
        <begin position="56"/>
        <end position="67"/>
    </location>
</feature>
<evidence type="ECO:0000313" key="2">
    <source>
        <dbReference type="EMBL" id="NKX50332.1"/>
    </source>
</evidence>
<dbReference type="Proteomes" id="UP000523795">
    <property type="component" value="Unassembled WGS sequence"/>
</dbReference>
<reference evidence="2 3" key="1">
    <citation type="submission" date="2020-04" db="EMBL/GenBank/DDBJ databases">
        <authorList>
            <person name="Liu S."/>
        </authorList>
    </citation>
    <scope>NUCLEOTIDE SEQUENCE [LARGE SCALE GENOMIC DNA]</scope>
    <source>
        <strain evidence="2 3">CGMCC 1.15091</strain>
    </source>
</reference>
<comment type="caution">
    <text evidence="2">The sequence shown here is derived from an EMBL/GenBank/DDBJ whole genome shotgun (WGS) entry which is preliminary data.</text>
</comment>
<keyword evidence="3" id="KW-1185">Reference proteome</keyword>
<accession>A0ABX1JM08</accession>
<sequence>KGPLAWLAHRGYHGFAMPTWERKIRVMADWFPNAVLGRDTTEISDLETPYRAFRTAATPAPQPAKAGEGAEKAKAENK</sequence>
<evidence type="ECO:0000313" key="3">
    <source>
        <dbReference type="Proteomes" id="UP000523795"/>
    </source>
</evidence>
<proteinExistence type="predicted"/>
<protein>
    <submittedName>
        <fullName evidence="2">NAD(P)/FAD-dependent oxidoreductase</fullName>
    </submittedName>
</protein>